<reference evidence="2" key="1">
    <citation type="submission" date="2020-02" db="EMBL/GenBank/DDBJ databases">
        <authorList>
            <person name="Meier V. D."/>
        </authorList>
    </citation>
    <scope>NUCLEOTIDE SEQUENCE</scope>
    <source>
        <strain evidence="2">AVDCRST_MAG46</strain>
    </source>
</reference>
<proteinExistence type="predicted"/>
<dbReference type="EMBL" id="CADCUD010000083">
    <property type="protein sequence ID" value="CAA9327971.1"/>
    <property type="molecule type" value="Genomic_DNA"/>
</dbReference>
<sequence>MRVRLTTFPGGYGRHMSENTMPADPDQPDEEDDQDAGPTTMAPPGEGADDEGMAG</sequence>
<evidence type="ECO:0000256" key="1">
    <source>
        <dbReference type="SAM" id="MobiDB-lite"/>
    </source>
</evidence>
<gene>
    <name evidence="2" type="ORF">AVDCRST_MAG46-1260</name>
</gene>
<dbReference type="AlphaFoldDB" id="A0A6J4LA31"/>
<evidence type="ECO:0000313" key="2">
    <source>
        <dbReference type="EMBL" id="CAA9327971.1"/>
    </source>
</evidence>
<name>A0A6J4LA31_9ACTN</name>
<feature type="compositionally biased region" description="Acidic residues" evidence="1">
    <location>
        <begin position="26"/>
        <end position="35"/>
    </location>
</feature>
<feature type="region of interest" description="Disordered" evidence="1">
    <location>
        <begin position="1"/>
        <end position="55"/>
    </location>
</feature>
<organism evidence="2">
    <name type="scientific">uncultured Nocardioidaceae bacterium</name>
    <dbReference type="NCBI Taxonomy" id="253824"/>
    <lineage>
        <taxon>Bacteria</taxon>
        <taxon>Bacillati</taxon>
        <taxon>Actinomycetota</taxon>
        <taxon>Actinomycetes</taxon>
        <taxon>Propionibacteriales</taxon>
        <taxon>Nocardioidaceae</taxon>
        <taxon>environmental samples</taxon>
    </lineage>
</organism>
<protein>
    <submittedName>
        <fullName evidence="2">Uncharacterized protein</fullName>
    </submittedName>
</protein>
<accession>A0A6J4LA31</accession>